<reference evidence="3" key="1">
    <citation type="submission" date="2015-12" db="EMBL/GenBank/DDBJ databases">
        <title>Complete genome sequence of Lutibacter profundus strain LP1.</title>
        <authorList>
            <person name="Wissuwa J."/>
            <person name="Le Moine Bauer S."/>
            <person name="Stokke R."/>
            <person name="Dahle H."/>
            <person name="Steen I.H."/>
        </authorList>
    </citation>
    <scope>NUCLEOTIDE SEQUENCE [LARGE SCALE GENOMIC DNA]</scope>
    <source>
        <strain evidence="3">LP1</strain>
    </source>
</reference>
<dbReference type="RefSeq" id="WP_068210472.1">
    <property type="nucleotide sequence ID" value="NZ_CP013355.1"/>
</dbReference>
<dbReference type="SUPFAM" id="SSF55785">
    <property type="entry name" value="PYP-like sensor domain (PAS domain)"/>
    <property type="match status" value="1"/>
</dbReference>
<dbReference type="EMBL" id="CP013355">
    <property type="protein sequence ID" value="AMC11869.1"/>
    <property type="molecule type" value="Genomic_DNA"/>
</dbReference>
<gene>
    <name evidence="2" type="ORF">Lupro_11600</name>
</gene>
<accession>A0A0X8G888</accession>
<dbReference type="PANTHER" id="PTHR39966:SF3">
    <property type="entry name" value="DUF438 DOMAIN-CONTAINING PROTEIN"/>
    <property type="match status" value="1"/>
</dbReference>
<dbReference type="Pfam" id="PF01814">
    <property type="entry name" value="Hemerythrin"/>
    <property type="match status" value="1"/>
</dbReference>
<name>A0A0X8G888_9FLAO</name>
<dbReference type="OrthoDB" id="9769774at2"/>
<dbReference type="Gene3D" id="3.30.450.20">
    <property type="entry name" value="PAS domain"/>
    <property type="match status" value="1"/>
</dbReference>
<evidence type="ECO:0000313" key="3">
    <source>
        <dbReference type="Proteomes" id="UP000059672"/>
    </source>
</evidence>
<dbReference type="AlphaFoldDB" id="A0A0X8G888"/>
<dbReference type="InterPro" id="IPR012312">
    <property type="entry name" value="Hemerythrin-like"/>
</dbReference>
<dbReference type="GO" id="GO:0016301">
    <property type="term" value="F:kinase activity"/>
    <property type="evidence" value="ECO:0007669"/>
    <property type="project" value="UniProtKB-KW"/>
</dbReference>
<sequence>MNSFLPTVEKLPEGHPVKVYYKESALIQELLLELYNVDPVANFQKYFNIFNQLTTIEKRFVRKENQLFPYLEKHGWEGPSQGMWSFHDNLREQIRLLNKYNEEKNTTKIIENLPYLIEGIKRLMSIEDTRLFPKAMDLLSEEDWKEFYIGDEEVGWMLTEKPAPYPAIIKEEYVHPSEDFTQRDLSFSLDNTFHYDEGYMTPEQVNLLLRFLPIDITYVDENDKVIFYNRGDDRVFSRSKGIIGREVRFCHPPKSVDMVLRIVAEFKAGTKDVAEFWFNFKGRIIHIRYFAIRDNEKNYKGVIEMSQDITDIQKLEGQKRLLDWD</sequence>
<dbReference type="Pfam" id="PF13596">
    <property type="entry name" value="PAS_10"/>
    <property type="match status" value="1"/>
</dbReference>
<organism evidence="2 3">
    <name type="scientific">Lutibacter profundi</name>
    <dbReference type="NCBI Taxonomy" id="1622118"/>
    <lineage>
        <taxon>Bacteria</taxon>
        <taxon>Pseudomonadati</taxon>
        <taxon>Bacteroidota</taxon>
        <taxon>Flavobacteriia</taxon>
        <taxon>Flavobacteriales</taxon>
        <taxon>Flavobacteriaceae</taxon>
        <taxon>Lutibacter</taxon>
    </lineage>
</organism>
<dbReference type="PANTHER" id="PTHR39966">
    <property type="entry name" value="BLL2471 PROTEIN-RELATED"/>
    <property type="match status" value="1"/>
</dbReference>
<keyword evidence="3" id="KW-1185">Reference proteome</keyword>
<dbReference type="InterPro" id="IPR035965">
    <property type="entry name" value="PAS-like_dom_sf"/>
</dbReference>
<dbReference type="Proteomes" id="UP000059672">
    <property type="component" value="Chromosome"/>
</dbReference>
<keyword evidence="2" id="KW-0808">Transferase</keyword>
<proteinExistence type="predicted"/>
<feature type="domain" description="Hemerythrin-like" evidence="1">
    <location>
        <begin position="43"/>
        <end position="135"/>
    </location>
</feature>
<dbReference type="PATRIC" id="fig|1622118.3.peg.2383"/>
<evidence type="ECO:0000259" key="1">
    <source>
        <dbReference type="Pfam" id="PF01814"/>
    </source>
</evidence>
<dbReference type="KEGG" id="lut:Lupro_11600"/>
<reference evidence="2 3" key="2">
    <citation type="journal article" date="2016" name="Int. J. Syst. Evol. Microbiol.">
        <title>Lutibacter profundi sp. nov., isolated from a deep-sea hydrothermal system on the Arctic Mid-Ocean Ridge and emended description of the genus Lutibacter.</title>
        <authorList>
            <person name="Le Moine Bauer S."/>
            <person name="Roalkvam I."/>
            <person name="Steen I.H."/>
            <person name="Dahle H."/>
        </authorList>
    </citation>
    <scope>NUCLEOTIDE SEQUENCE [LARGE SCALE GENOMIC DNA]</scope>
    <source>
        <strain evidence="2 3">LP1</strain>
    </source>
</reference>
<keyword evidence="2" id="KW-0418">Kinase</keyword>
<dbReference type="STRING" id="1622118.Lupro_11600"/>
<protein>
    <submittedName>
        <fullName evidence="2">Histidine kinase</fullName>
    </submittedName>
</protein>
<evidence type="ECO:0000313" key="2">
    <source>
        <dbReference type="EMBL" id="AMC11869.1"/>
    </source>
</evidence>
<dbReference type="GO" id="GO:0005886">
    <property type="term" value="C:plasma membrane"/>
    <property type="evidence" value="ECO:0007669"/>
    <property type="project" value="TreeGrafter"/>
</dbReference>